<dbReference type="EMBL" id="CP016415">
    <property type="protein sequence ID" value="ANU38491.1"/>
    <property type="molecule type" value="Genomic_DNA"/>
</dbReference>
<evidence type="ECO:0000313" key="4">
    <source>
        <dbReference type="Proteomes" id="UP000092528"/>
    </source>
</evidence>
<dbReference type="RefSeq" id="WP_065546299.1">
    <property type="nucleotide sequence ID" value="NZ_CP016415.1"/>
</dbReference>
<dbReference type="Proteomes" id="UP000092528">
    <property type="component" value="Chromosome 2"/>
</dbReference>
<organism evidence="3 4">
    <name type="scientific">Vibrio scophthalmi</name>
    <dbReference type="NCBI Taxonomy" id="45658"/>
    <lineage>
        <taxon>Bacteria</taxon>
        <taxon>Pseudomonadati</taxon>
        <taxon>Pseudomonadota</taxon>
        <taxon>Gammaproteobacteria</taxon>
        <taxon>Vibrionales</taxon>
        <taxon>Vibrionaceae</taxon>
        <taxon>Vibrio</taxon>
    </lineage>
</organism>
<reference evidence="3 4" key="1">
    <citation type="submission" date="2016-07" db="EMBL/GenBank/DDBJ databases">
        <title>Genome sequencing of Vibrio scophthalmi strain VS-05, an isolated from Paralichthys olivaceus.</title>
        <authorList>
            <person name="Han H.-J."/>
        </authorList>
    </citation>
    <scope>NUCLEOTIDE SEQUENCE [LARGE SCALE GENOMIC DNA]</scope>
    <source>
        <strain evidence="3 4">VS-05</strain>
    </source>
</reference>
<dbReference type="PROSITE" id="PS51257">
    <property type="entry name" value="PROKAR_LIPOPROTEIN"/>
    <property type="match status" value="1"/>
</dbReference>
<gene>
    <name evidence="3" type="ORF">VSVS05_03453</name>
</gene>
<feature type="coiled-coil region" evidence="1">
    <location>
        <begin position="52"/>
        <end position="108"/>
    </location>
</feature>
<keyword evidence="4" id="KW-1185">Reference proteome</keyword>
<protein>
    <submittedName>
        <fullName evidence="3">Uncharacterized protein</fullName>
    </submittedName>
</protein>
<feature type="signal peptide" evidence="2">
    <location>
        <begin position="1"/>
        <end position="23"/>
    </location>
</feature>
<evidence type="ECO:0000256" key="1">
    <source>
        <dbReference type="SAM" id="Coils"/>
    </source>
</evidence>
<evidence type="ECO:0000313" key="3">
    <source>
        <dbReference type="EMBL" id="ANU38491.1"/>
    </source>
</evidence>
<keyword evidence="2" id="KW-0732">Signal</keyword>
<keyword evidence="1" id="KW-0175">Coiled coil</keyword>
<dbReference type="AlphaFoldDB" id="A0A1C7FEY8"/>
<feature type="chain" id="PRO_5008885614" evidence="2">
    <location>
        <begin position="24"/>
        <end position="126"/>
    </location>
</feature>
<name>A0A1C7FEY8_9VIBR</name>
<evidence type="ECO:0000256" key="2">
    <source>
        <dbReference type="SAM" id="SignalP"/>
    </source>
</evidence>
<proteinExistence type="predicted"/>
<sequence>MKSKMFMFFFVFMILSGCTYHKAMDEQSRRQAIIEKNMENEYKISNMQSKEKSNLEMEVTKLKRDLFALDAEIESINESMKQAIQQEQKIEKKQKEQNKQKLVALEQRKLILMKDISDKKAIIEIM</sequence>
<accession>A0A1C7FEY8</accession>